<evidence type="ECO:0000313" key="1">
    <source>
        <dbReference type="EMBL" id="KAJ3623638.1"/>
    </source>
</evidence>
<gene>
    <name evidence="1" type="ORF">Zmor_004382</name>
</gene>
<accession>A0AA38M109</accession>
<dbReference type="EMBL" id="JALNTZ010001724">
    <property type="protein sequence ID" value="KAJ3623638.1"/>
    <property type="molecule type" value="Genomic_DNA"/>
</dbReference>
<comment type="caution">
    <text evidence="1">The sequence shown here is derived from an EMBL/GenBank/DDBJ whole genome shotgun (WGS) entry which is preliminary data.</text>
</comment>
<name>A0AA38M109_9CUCU</name>
<sequence length="107" mass="12240">MRRLLTPLIRRKYARRKEGTMQIFISRARQKARGDAHILYGGHVSLVTFLSAASLEKLTLEDLKIPATCAARKTGPLHTYIRYYFTERSVLSAVDKNKKSKEAFKKG</sequence>
<dbReference type="Proteomes" id="UP001168821">
    <property type="component" value="Unassembled WGS sequence"/>
</dbReference>
<proteinExistence type="predicted"/>
<organism evidence="1 2">
    <name type="scientific">Zophobas morio</name>
    <dbReference type="NCBI Taxonomy" id="2755281"/>
    <lineage>
        <taxon>Eukaryota</taxon>
        <taxon>Metazoa</taxon>
        <taxon>Ecdysozoa</taxon>
        <taxon>Arthropoda</taxon>
        <taxon>Hexapoda</taxon>
        <taxon>Insecta</taxon>
        <taxon>Pterygota</taxon>
        <taxon>Neoptera</taxon>
        <taxon>Endopterygota</taxon>
        <taxon>Coleoptera</taxon>
        <taxon>Polyphaga</taxon>
        <taxon>Cucujiformia</taxon>
        <taxon>Tenebrionidae</taxon>
        <taxon>Zophobas</taxon>
    </lineage>
</organism>
<dbReference type="AlphaFoldDB" id="A0AA38M109"/>
<reference evidence="1" key="1">
    <citation type="journal article" date="2023" name="G3 (Bethesda)">
        <title>Whole genome assemblies of Zophobas morio and Tenebrio molitor.</title>
        <authorList>
            <person name="Kaur S."/>
            <person name="Stinson S.A."/>
            <person name="diCenzo G.C."/>
        </authorList>
    </citation>
    <scope>NUCLEOTIDE SEQUENCE</scope>
    <source>
        <strain evidence="1">QUZm001</strain>
    </source>
</reference>
<keyword evidence="2" id="KW-1185">Reference proteome</keyword>
<protein>
    <submittedName>
        <fullName evidence="1">Uncharacterized protein</fullName>
    </submittedName>
</protein>
<evidence type="ECO:0000313" key="2">
    <source>
        <dbReference type="Proteomes" id="UP001168821"/>
    </source>
</evidence>